<dbReference type="KEGG" id="roz:CBI38_21235"/>
<dbReference type="RefSeq" id="WP_109332000.1">
    <property type="nucleotide sequence ID" value="NZ_CP021354.1"/>
</dbReference>
<evidence type="ECO:0000256" key="1">
    <source>
        <dbReference type="SAM" id="MobiDB-lite"/>
    </source>
</evidence>
<feature type="compositionally biased region" description="Pro residues" evidence="1">
    <location>
        <begin position="216"/>
        <end position="234"/>
    </location>
</feature>
<sequence>MTDTNEGPIVLDEGAEEFRPTGWEDYLIGFGGPTEFTKEDHKQWYDNALELEEEAEAAWREARRVRKLREDQLEEAQRKYPDQTGDHPSTVAAVTGGEGNEVYTAKRNLRHAQESEDQATEDYLKAKDRREVVQERYENYDVNKMLRHLLKALAVFAMIAALVAMGYTVTRSDSPPEPAVVEKSESKSVPKPGTNTPPAPAVPNPAPASPADSGPAPEPEPASDPGPAFDPGPVPGSEDSGQGMVGTTSDAGPAPEPSPAADPGPTPEAGPAPGSVDTDQGTVGTAPDPVTTWIPEITVPDLGDIPIADVTVPEPGVSITGEYPPLAPPGTDTYTQPHTDIGDAPASVW</sequence>
<dbReference type="EMBL" id="CP021354">
    <property type="protein sequence ID" value="AWK73718.1"/>
    <property type="molecule type" value="Genomic_DNA"/>
</dbReference>
<keyword evidence="2" id="KW-0812">Transmembrane</keyword>
<feature type="compositionally biased region" description="Pro residues" evidence="1">
    <location>
        <begin position="195"/>
        <end position="208"/>
    </location>
</feature>
<dbReference type="AlphaFoldDB" id="A0A2S2BYX9"/>
<keyword evidence="2" id="KW-0472">Membrane</keyword>
<proteinExistence type="predicted"/>
<accession>A0A2S2BYX9</accession>
<name>A0A2S2BYX9_9NOCA</name>
<dbReference type="Proteomes" id="UP000245711">
    <property type="component" value="Chromosome"/>
</dbReference>
<evidence type="ECO:0000313" key="3">
    <source>
        <dbReference type="EMBL" id="AWK73718.1"/>
    </source>
</evidence>
<protein>
    <submittedName>
        <fullName evidence="3">Uncharacterized protein</fullName>
    </submittedName>
</protein>
<keyword evidence="4" id="KW-1185">Reference proteome</keyword>
<keyword evidence="2" id="KW-1133">Transmembrane helix</keyword>
<feature type="compositionally biased region" description="Pro residues" evidence="1">
    <location>
        <begin position="254"/>
        <end position="270"/>
    </location>
</feature>
<evidence type="ECO:0000313" key="4">
    <source>
        <dbReference type="Proteomes" id="UP000245711"/>
    </source>
</evidence>
<feature type="region of interest" description="Disordered" evidence="1">
    <location>
        <begin position="171"/>
        <end position="349"/>
    </location>
</feature>
<gene>
    <name evidence="3" type="ORF">CBI38_21235</name>
</gene>
<organism evidence="3 4">
    <name type="scientific">Rhodococcus oxybenzonivorans</name>
    <dbReference type="NCBI Taxonomy" id="1990687"/>
    <lineage>
        <taxon>Bacteria</taxon>
        <taxon>Bacillati</taxon>
        <taxon>Actinomycetota</taxon>
        <taxon>Actinomycetes</taxon>
        <taxon>Mycobacteriales</taxon>
        <taxon>Nocardiaceae</taxon>
        <taxon>Rhodococcus</taxon>
    </lineage>
</organism>
<evidence type="ECO:0000256" key="2">
    <source>
        <dbReference type="SAM" id="Phobius"/>
    </source>
</evidence>
<feature type="transmembrane region" description="Helical" evidence="2">
    <location>
        <begin position="149"/>
        <end position="169"/>
    </location>
</feature>
<reference evidence="3 4" key="1">
    <citation type="submission" date="2017-05" db="EMBL/GenBank/DDBJ databases">
        <title>Isolation of Rhodococcus sp. S2-17 biodegrading of BP-3.</title>
        <authorList>
            <person name="Lee Y."/>
            <person name="Kim K.H."/>
            <person name="Chun B.H."/>
            <person name="Jung H.S."/>
            <person name="Jeon C.O."/>
        </authorList>
    </citation>
    <scope>NUCLEOTIDE SEQUENCE [LARGE SCALE GENOMIC DNA]</scope>
    <source>
        <strain evidence="3 4">S2-17</strain>
    </source>
</reference>